<dbReference type="AlphaFoldDB" id="A0A7U6BEA2"/>
<evidence type="ECO:0000313" key="1">
    <source>
        <dbReference type="EMBL" id="AXC71955.1"/>
    </source>
</evidence>
<dbReference type="Proteomes" id="UP000252003">
    <property type="component" value="Chromosome"/>
</dbReference>
<dbReference type="EMBL" id="CP029989">
    <property type="protein sequence ID" value="AXC71955.1"/>
    <property type="molecule type" value="Genomic_DNA"/>
</dbReference>
<accession>A0A7U6BEA2</accession>
<gene>
    <name evidence="1" type="ORF">DOE59_10430</name>
</gene>
<protein>
    <submittedName>
        <fullName evidence="1">Uncharacterized protein</fullName>
    </submittedName>
</protein>
<sequence>MYNNFHNDFSEIHRVKKRGRFLSPDRDRIYARHLVVLFVRIYRVCREGMSTKKDGAILKAPSMRWCLSRYYVEADSHLYA</sequence>
<organism evidence="1 2">
    <name type="scientific">Salmonella enterica subsp. diarizonae serovar 48:i:z</name>
    <dbReference type="NCBI Taxonomy" id="1192842"/>
    <lineage>
        <taxon>Bacteria</taxon>
        <taxon>Pseudomonadati</taxon>
        <taxon>Pseudomonadota</taxon>
        <taxon>Gammaproteobacteria</taxon>
        <taxon>Enterobacterales</taxon>
        <taxon>Enterobacteriaceae</taxon>
        <taxon>Salmonella</taxon>
    </lineage>
</organism>
<proteinExistence type="predicted"/>
<name>A0A7U6BEA2_SALDZ</name>
<evidence type="ECO:0000313" key="2">
    <source>
        <dbReference type="Proteomes" id="UP000252003"/>
    </source>
</evidence>
<reference evidence="1 2" key="1">
    <citation type="submission" date="2018-06" db="EMBL/GenBank/DDBJ databases">
        <title>Salmonella Enterica genomes from various sources.</title>
        <authorList>
            <person name="Nash J.H.E."/>
            <person name="Robertson J."/>
            <person name="Bessonov K."/>
        </authorList>
    </citation>
    <scope>NUCLEOTIDE SEQUENCE [LARGE SCALE GENOMIC DNA]</scope>
    <source>
        <strain evidence="1 2">SA20121591</strain>
    </source>
</reference>